<dbReference type="InterPro" id="IPR023387">
    <property type="entry name" value="DUF1653-like_dom"/>
</dbReference>
<accession>A0ABP9WKR3</accession>
<dbReference type="Pfam" id="PF07866">
    <property type="entry name" value="DUF1653"/>
    <property type="match status" value="1"/>
</dbReference>
<name>A0ABP9WKR3_9GAMM</name>
<evidence type="ECO:0000313" key="3">
    <source>
        <dbReference type="Proteomes" id="UP001408594"/>
    </source>
</evidence>
<protein>
    <recommendedName>
        <fullName evidence="1">DUF1653 domain-containing protein</fullName>
    </recommendedName>
</protein>
<reference evidence="2 3" key="1">
    <citation type="submission" date="2024-02" db="EMBL/GenBank/DDBJ databases">
        <title>Microbulbifer aestuariivivens NBRC 112533.</title>
        <authorList>
            <person name="Ichikawa N."/>
            <person name="Katano-Makiyama Y."/>
            <person name="Hidaka K."/>
        </authorList>
    </citation>
    <scope>NUCLEOTIDE SEQUENCE [LARGE SCALE GENOMIC DNA]</scope>
    <source>
        <strain evidence="2 3">NBRC 112533</strain>
    </source>
</reference>
<feature type="domain" description="DUF1653" evidence="1">
    <location>
        <begin position="10"/>
        <end position="70"/>
    </location>
</feature>
<dbReference type="Proteomes" id="UP001408594">
    <property type="component" value="Unassembled WGS sequence"/>
</dbReference>
<comment type="caution">
    <text evidence="2">The sequence shown here is derived from an EMBL/GenBank/DDBJ whole genome shotgun (WGS) entry which is preliminary data.</text>
</comment>
<organism evidence="2 3">
    <name type="scientific">Microbulbifer aestuariivivens</name>
    <dbReference type="NCBI Taxonomy" id="1908308"/>
    <lineage>
        <taxon>Bacteria</taxon>
        <taxon>Pseudomonadati</taxon>
        <taxon>Pseudomonadota</taxon>
        <taxon>Gammaproteobacteria</taxon>
        <taxon>Cellvibrionales</taxon>
        <taxon>Microbulbiferaceae</taxon>
        <taxon>Microbulbifer</taxon>
    </lineage>
</organism>
<evidence type="ECO:0000259" key="1">
    <source>
        <dbReference type="Pfam" id="PF07866"/>
    </source>
</evidence>
<dbReference type="RefSeq" id="WP_345548222.1">
    <property type="nucleotide sequence ID" value="NZ_BAABRT010000002.1"/>
</dbReference>
<keyword evidence="3" id="KW-1185">Reference proteome</keyword>
<dbReference type="InterPro" id="IPR037135">
    <property type="entry name" value="DUF1653-like_dom_sf"/>
</dbReference>
<proteinExistence type="predicted"/>
<dbReference type="Gene3D" id="2.30.30.320">
    <property type="entry name" value="DUF1653-like domain"/>
    <property type="match status" value="1"/>
</dbReference>
<sequence>MTDIPRCPRGIYRHYKGQLYEVLEVARHSETGELLVVYRALYGDYGVWVRPLSMFTETLPHNGVATARFSLLQAFD</sequence>
<dbReference type="EMBL" id="BAABRT010000002">
    <property type="protein sequence ID" value="GAA5523777.1"/>
    <property type="molecule type" value="Genomic_DNA"/>
</dbReference>
<evidence type="ECO:0000313" key="2">
    <source>
        <dbReference type="EMBL" id="GAA5523777.1"/>
    </source>
</evidence>
<gene>
    <name evidence="2" type="ORF">Maes01_00326</name>
</gene>